<protein>
    <recommendedName>
        <fullName evidence="3">Mycothiol-dependent maleylpyruvate isomerase metal-binding domain-containing protein</fullName>
    </recommendedName>
</protein>
<dbReference type="RefSeq" id="WP_344480670.1">
    <property type="nucleotide sequence ID" value="NZ_BAAAQX010000015.1"/>
</dbReference>
<dbReference type="InterPro" id="IPR034660">
    <property type="entry name" value="DinB/YfiT-like"/>
</dbReference>
<gene>
    <name evidence="1" type="ORF">GCM10009850_056390</name>
</gene>
<evidence type="ECO:0008006" key="3">
    <source>
        <dbReference type="Google" id="ProtNLM"/>
    </source>
</evidence>
<evidence type="ECO:0000313" key="1">
    <source>
        <dbReference type="EMBL" id="GAA2210180.1"/>
    </source>
</evidence>
<dbReference type="Proteomes" id="UP001499843">
    <property type="component" value="Unassembled WGS sequence"/>
</dbReference>
<reference evidence="1 2" key="1">
    <citation type="journal article" date="2019" name="Int. J. Syst. Evol. Microbiol.">
        <title>The Global Catalogue of Microorganisms (GCM) 10K type strain sequencing project: providing services to taxonomists for standard genome sequencing and annotation.</title>
        <authorList>
            <consortium name="The Broad Institute Genomics Platform"/>
            <consortium name="The Broad Institute Genome Sequencing Center for Infectious Disease"/>
            <person name="Wu L."/>
            <person name="Ma J."/>
        </authorList>
    </citation>
    <scope>NUCLEOTIDE SEQUENCE [LARGE SCALE GENOMIC DNA]</scope>
    <source>
        <strain evidence="1 2">JCM 16114</strain>
    </source>
</reference>
<accession>A0ABN3CLM9</accession>
<evidence type="ECO:0000313" key="2">
    <source>
        <dbReference type="Proteomes" id="UP001499843"/>
    </source>
</evidence>
<sequence>MSSAEDVRQVVDLAVTTMRQGAPEAWQAKAGSLDWTCWETAEHVANVLFSYALRFGLAKPPTSGRVPFRMRSDRDDGPPTIFSADPASGPEGLLTILEGCGGLLASVRRTADPTVVAFHGYGPSDSEGFAAMGVVETLVHTHDIAQGLGVEWSPPSEPCEKVLGRLFPHVNADGDAWEVLLWATGRAALQDRPRLTEWRWYNRS</sequence>
<keyword evidence="2" id="KW-1185">Reference proteome</keyword>
<comment type="caution">
    <text evidence="1">The sequence shown here is derived from an EMBL/GenBank/DDBJ whole genome shotgun (WGS) entry which is preliminary data.</text>
</comment>
<dbReference type="SUPFAM" id="SSF109854">
    <property type="entry name" value="DinB/YfiT-like putative metalloenzymes"/>
    <property type="match status" value="1"/>
</dbReference>
<proteinExistence type="predicted"/>
<name>A0ABN3CLM9_9ACTN</name>
<organism evidence="1 2">
    <name type="scientific">Nonomuraea monospora</name>
    <dbReference type="NCBI Taxonomy" id="568818"/>
    <lineage>
        <taxon>Bacteria</taxon>
        <taxon>Bacillati</taxon>
        <taxon>Actinomycetota</taxon>
        <taxon>Actinomycetes</taxon>
        <taxon>Streptosporangiales</taxon>
        <taxon>Streptosporangiaceae</taxon>
        <taxon>Nonomuraea</taxon>
    </lineage>
</organism>
<dbReference type="EMBL" id="BAAAQX010000015">
    <property type="protein sequence ID" value="GAA2210180.1"/>
    <property type="molecule type" value="Genomic_DNA"/>
</dbReference>